<organism evidence="13 14">
    <name type="scientific">Microvirgula aerodenitrificans</name>
    <dbReference type="NCBI Taxonomy" id="57480"/>
    <lineage>
        <taxon>Bacteria</taxon>
        <taxon>Pseudomonadati</taxon>
        <taxon>Pseudomonadota</taxon>
        <taxon>Betaproteobacteria</taxon>
        <taxon>Neisseriales</taxon>
        <taxon>Aquaspirillaceae</taxon>
        <taxon>Microvirgula</taxon>
    </lineage>
</organism>
<keyword evidence="12" id="KW-0472">Membrane</keyword>
<evidence type="ECO:0000256" key="5">
    <source>
        <dbReference type="ARBA" id="ARBA00022723"/>
    </source>
</evidence>
<keyword evidence="12" id="KW-0997">Cell inner membrane</keyword>
<feature type="signal peptide" evidence="12">
    <location>
        <begin position="1"/>
        <end position="23"/>
    </location>
</feature>
<dbReference type="AlphaFoldDB" id="A0A2S0PF27"/>
<comment type="cofactor">
    <cofactor evidence="11">
        <name>Mg(2+)</name>
        <dbReference type="ChEBI" id="CHEBI:18420"/>
    </cofactor>
    <cofactor evidence="11">
        <name>Mn(2+)</name>
        <dbReference type="ChEBI" id="CHEBI:29035"/>
    </cofactor>
    <text evidence="11">Magnesium. Can also use manganese.</text>
</comment>
<keyword evidence="4 10" id="KW-0808">Transferase</keyword>
<evidence type="ECO:0000256" key="3">
    <source>
        <dbReference type="ARBA" id="ARBA00022630"/>
    </source>
</evidence>
<comment type="subcellular location">
    <subcellularLocation>
        <location evidence="12">Cell inner membrane</location>
        <topology evidence="12">Lipid-anchor</topology>
        <orientation evidence="12">Periplasmic side</orientation>
    </subcellularLocation>
</comment>
<dbReference type="GO" id="GO:0016740">
    <property type="term" value="F:transferase activity"/>
    <property type="evidence" value="ECO:0007669"/>
    <property type="project" value="UniProtKB-UniRule"/>
</dbReference>
<proteinExistence type="inferred from homology"/>
<evidence type="ECO:0000256" key="1">
    <source>
        <dbReference type="ARBA" id="ARBA00011955"/>
    </source>
</evidence>
<evidence type="ECO:0000256" key="4">
    <source>
        <dbReference type="ARBA" id="ARBA00022679"/>
    </source>
</evidence>
<evidence type="ECO:0000256" key="6">
    <source>
        <dbReference type="ARBA" id="ARBA00022827"/>
    </source>
</evidence>
<keyword evidence="12" id="KW-0449">Lipoprotein</keyword>
<evidence type="ECO:0000256" key="8">
    <source>
        <dbReference type="ARBA" id="ARBA00031306"/>
    </source>
</evidence>
<evidence type="ECO:0000256" key="7">
    <source>
        <dbReference type="ARBA" id="ARBA00022842"/>
    </source>
</evidence>
<keyword evidence="3 10" id="KW-0285">Flavoprotein</keyword>
<dbReference type="OrthoDB" id="9778595at2"/>
<dbReference type="PIRSF" id="PIRSF006268">
    <property type="entry name" value="ApbE"/>
    <property type="match status" value="1"/>
</dbReference>
<evidence type="ECO:0000313" key="14">
    <source>
        <dbReference type="Proteomes" id="UP000244173"/>
    </source>
</evidence>
<accession>A0A2S0PF27</accession>
<dbReference type="Pfam" id="PF02424">
    <property type="entry name" value="ApbE"/>
    <property type="match status" value="1"/>
</dbReference>
<dbReference type="PANTHER" id="PTHR30040">
    <property type="entry name" value="THIAMINE BIOSYNTHESIS LIPOPROTEIN APBE"/>
    <property type="match status" value="1"/>
</dbReference>
<dbReference type="InterPro" id="IPR024932">
    <property type="entry name" value="ApbE"/>
</dbReference>
<evidence type="ECO:0000256" key="12">
    <source>
        <dbReference type="RuleBase" id="RU363002"/>
    </source>
</evidence>
<dbReference type="Gene3D" id="3.10.520.10">
    <property type="entry name" value="ApbE-like domains"/>
    <property type="match status" value="1"/>
</dbReference>
<evidence type="ECO:0000313" key="13">
    <source>
        <dbReference type="EMBL" id="AVY95976.1"/>
    </source>
</evidence>
<dbReference type="PROSITE" id="PS51257">
    <property type="entry name" value="PROKAR_LIPOPROTEIN"/>
    <property type="match status" value="1"/>
</dbReference>
<keyword evidence="7 10" id="KW-0460">Magnesium</keyword>
<feature type="binding site" evidence="11">
    <location>
        <position position="177"/>
    </location>
    <ligand>
        <name>Mg(2+)</name>
        <dbReference type="ChEBI" id="CHEBI:18420"/>
    </ligand>
</feature>
<dbReference type="EMBL" id="CP028519">
    <property type="protein sequence ID" value="AVY95976.1"/>
    <property type="molecule type" value="Genomic_DNA"/>
</dbReference>
<dbReference type="SUPFAM" id="SSF143631">
    <property type="entry name" value="ApbE-like"/>
    <property type="match status" value="1"/>
</dbReference>
<reference evidence="13 14" key="1">
    <citation type="submission" date="2018-04" db="EMBL/GenBank/DDBJ databases">
        <title>Denitrifier Microvirgula.</title>
        <authorList>
            <person name="Anderson E."/>
            <person name="Jang J."/>
            <person name="Ishii S."/>
        </authorList>
    </citation>
    <scope>NUCLEOTIDE SEQUENCE [LARGE SCALE GENOMIC DNA]</scope>
    <source>
        <strain evidence="13 14">BE2.4</strain>
    </source>
</reference>
<evidence type="ECO:0000256" key="9">
    <source>
        <dbReference type="ARBA" id="ARBA00048540"/>
    </source>
</evidence>
<keyword evidence="5 10" id="KW-0479">Metal-binding</keyword>
<protein>
    <recommendedName>
        <fullName evidence="2 10">FAD:protein FMN transferase</fullName>
        <ecNumber evidence="1 10">2.7.1.180</ecNumber>
    </recommendedName>
    <alternativeName>
        <fullName evidence="8 10">Flavin transferase</fullName>
    </alternativeName>
</protein>
<gene>
    <name evidence="13" type="ORF">DAI18_05330</name>
</gene>
<dbReference type="KEGG" id="maer:DAI18_05330"/>
<sequence>MTAGGWRRWLLAAAALLAVTACADRPEPYRQESYVFGTRVEVSVANLPQAQAAPAVTAALAELDRMHNKLHAWQAGSDVVRLNQAFAAGRAAPVDAELAGLIRLAQDGERNSDGLFNPAIGRLVELWGFHADRFAPVAPPTAALRAVLALHPSTLDITVADGMARSRNPDVALDFGGLAKGWALDRVADILHRHGVRDALINIGGNVLALGEKAPGVRWKVGIQHPRDPRAMAVVALQPGEAMGTSGDYQRFFMLDGQRYCHLIDPRDGNARCRVQAVTVLVERGTDRGLRSDVASKPVYFAGAAGALRAAGRFGIQSVLLVDGEGGIHVSPAMAARLEWLIEPVHKSVLVARAQEKP</sequence>
<dbReference type="GO" id="GO:0046872">
    <property type="term" value="F:metal ion binding"/>
    <property type="evidence" value="ECO:0007669"/>
    <property type="project" value="UniProtKB-UniRule"/>
</dbReference>
<dbReference type="EC" id="2.7.1.180" evidence="1 10"/>
<comment type="function">
    <text evidence="12">Flavin transferase that catalyzes the transfer of the FMN moiety of FAD and its covalent binding to the hydroxyl group of a threonine residue in a target flavoprotein.</text>
</comment>
<keyword evidence="12" id="KW-0732">Signal</keyword>
<evidence type="ECO:0000256" key="11">
    <source>
        <dbReference type="PIRSR" id="PIRSR006268-2"/>
    </source>
</evidence>
<dbReference type="PANTHER" id="PTHR30040:SF2">
    <property type="entry name" value="FAD:PROTEIN FMN TRANSFERASE"/>
    <property type="match status" value="1"/>
</dbReference>
<keyword evidence="14" id="KW-1185">Reference proteome</keyword>
<keyword evidence="6 10" id="KW-0274">FAD</keyword>
<feature type="chain" id="PRO_5015369113" description="FAD:protein FMN transferase" evidence="12">
    <location>
        <begin position="24"/>
        <end position="358"/>
    </location>
</feature>
<keyword evidence="12" id="KW-1003">Cell membrane</keyword>
<dbReference type="GO" id="GO:0005886">
    <property type="term" value="C:plasma membrane"/>
    <property type="evidence" value="ECO:0007669"/>
    <property type="project" value="UniProtKB-SubCell"/>
</dbReference>
<comment type="similarity">
    <text evidence="10 12">Belongs to the ApbE family.</text>
</comment>
<dbReference type="InterPro" id="IPR003374">
    <property type="entry name" value="ApbE-like_sf"/>
</dbReference>
<evidence type="ECO:0000256" key="10">
    <source>
        <dbReference type="PIRNR" id="PIRNR006268"/>
    </source>
</evidence>
<feature type="binding site" evidence="11">
    <location>
        <position position="293"/>
    </location>
    <ligand>
        <name>Mg(2+)</name>
        <dbReference type="ChEBI" id="CHEBI:18420"/>
    </ligand>
</feature>
<name>A0A2S0PF27_9NEIS</name>
<dbReference type="Proteomes" id="UP000244173">
    <property type="component" value="Chromosome"/>
</dbReference>
<evidence type="ECO:0000256" key="2">
    <source>
        <dbReference type="ARBA" id="ARBA00016337"/>
    </source>
</evidence>
<comment type="catalytic activity">
    <reaction evidence="9 10 12">
        <text>L-threonyl-[protein] + FAD = FMN-L-threonyl-[protein] + AMP + H(+)</text>
        <dbReference type="Rhea" id="RHEA:36847"/>
        <dbReference type="Rhea" id="RHEA-COMP:11060"/>
        <dbReference type="Rhea" id="RHEA-COMP:11061"/>
        <dbReference type="ChEBI" id="CHEBI:15378"/>
        <dbReference type="ChEBI" id="CHEBI:30013"/>
        <dbReference type="ChEBI" id="CHEBI:57692"/>
        <dbReference type="ChEBI" id="CHEBI:74257"/>
        <dbReference type="ChEBI" id="CHEBI:456215"/>
        <dbReference type="EC" id="2.7.1.180"/>
    </reaction>
</comment>
<dbReference type="STRING" id="1122240.GCA_000620105_01122"/>